<evidence type="ECO:0000313" key="2">
    <source>
        <dbReference type="Proteomes" id="UP001165080"/>
    </source>
</evidence>
<reference evidence="1 2" key="1">
    <citation type="journal article" date="2023" name="Commun. Biol.">
        <title>Reorganization of the ancestral sex-determining regions during the evolution of trioecy in Pleodorina starrii.</title>
        <authorList>
            <person name="Takahashi K."/>
            <person name="Suzuki S."/>
            <person name="Kawai-Toyooka H."/>
            <person name="Yamamoto K."/>
            <person name="Hamaji T."/>
            <person name="Ootsuki R."/>
            <person name="Yamaguchi H."/>
            <person name="Kawachi M."/>
            <person name="Higashiyama T."/>
            <person name="Nozaki H."/>
        </authorList>
    </citation>
    <scope>NUCLEOTIDE SEQUENCE [LARGE SCALE GENOMIC DNA]</scope>
    <source>
        <strain evidence="1 2">NIES-4479</strain>
    </source>
</reference>
<dbReference type="Proteomes" id="UP001165080">
    <property type="component" value="Unassembled WGS sequence"/>
</dbReference>
<dbReference type="Gene3D" id="3.50.4.10">
    <property type="entry name" value="Hepatocyte Growth Factor"/>
    <property type="match status" value="1"/>
</dbReference>
<comment type="caution">
    <text evidence="1">The sequence shown here is derived from an EMBL/GenBank/DDBJ whole genome shotgun (WGS) entry which is preliminary data.</text>
</comment>
<organism evidence="1 2">
    <name type="scientific">Pleodorina starrii</name>
    <dbReference type="NCBI Taxonomy" id="330485"/>
    <lineage>
        <taxon>Eukaryota</taxon>
        <taxon>Viridiplantae</taxon>
        <taxon>Chlorophyta</taxon>
        <taxon>core chlorophytes</taxon>
        <taxon>Chlorophyceae</taxon>
        <taxon>CS clade</taxon>
        <taxon>Chlamydomonadales</taxon>
        <taxon>Volvocaceae</taxon>
        <taxon>Pleodorina</taxon>
    </lineage>
</organism>
<keyword evidence="2" id="KW-1185">Reference proteome</keyword>
<proteinExistence type="predicted"/>
<protein>
    <recommendedName>
        <fullName evidence="3">Apple domain-containing protein</fullName>
    </recommendedName>
</protein>
<evidence type="ECO:0000313" key="1">
    <source>
        <dbReference type="EMBL" id="GLC48758.1"/>
    </source>
</evidence>
<gene>
    <name evidence="1" type="primary">PLEST012071</name>
    <name evidence="1" type="ORF">PLESTB_000133600</name>
</gene>
<dbReference type="EMBL" id="BRXU01000001">
    <property type="protein sequence ID" value="GLC48758.1"/>
    <property type="molecule type" value="Genomic_DNA"/>
</dbReference>
<evidence type="ECO:0008006" key="3">
    <source>
        <dbReference type="Google" id="ProtNLM"/>
    </source>
</evidence>
<name>A0A9W6BBK7_9CHLO</name>
<accession>A0A9W6BBK7</accession>
<sequence length="247" mass="26203">MVHCSLLQYGVALGSDATALSTSAQQPNEGACCQACFTDAACIHWDFDLGSRTCRLRADRSTTKTDAAALLRVRQDGRRVAGSRNGVSTYLTHPRYSSVGGFTADKAVRWISSVPTVFAQSSFREVMATAWSYSAFYKTFLTPPPPAAATSLTAAQQQQQQQPALLNVTLTIVADVSAIVLVNGQEIGQTAAAPLTPSVLRFQLPAGSRNLIVLQCKAMGAAAVVAASLVGPDGSVLARTDHTWLWL</sequence>
<dbReference type="AlphaFoldDB" id="A0A9W6BBK7"/>